<dbReference type="Pfam" id="PF24234">
    <property type="entry name" value="KH_BICC1_1st"/>
    <property type="match status" value="1"/>
</dbReference>
<dbReference type="CDD" id="cd09520">
    <property type="entry name" value="SAM_BICC1"/>
    <property type="match status" value="1"/>
</dbReference>
<dbReference type="GeneTree" id="ENSGT00940000166070"/>
<dbReference type="InterPro" id="IPR054727">
    <property type="entry name" value="BICC1_KH"/>
</dbReference>
<reference evidence="8" key="1">
    <citation type="journal article" date="2004" name="Nature">
        <title>Genome duplication in the teleost fish Tetraodon nigroviridis reveals the early vertebrate proto-karyotype.</title>
        <authorList>
            <person name="Jaillon O."/>
            <person name="Aury J.-M."/>
            <person name="Brunet F."/>
            <person name="Petit J.-L."/>
            <person name="Stange-Thomann N."/>
            <person name="Mauceli E."/>
            <person name="Bouneau L."/>
            <person name="Fischer C."/>
            <person name="Ozouf-Costaz C."/>
            <person name="Bernot A."/>
            <person name="Nicaud S."/>
            <person name="Jaffe D."/>
            <person name="Fisher S."/>
            <person name="Lutfalla G."/>
            <person name="Dossat C."/>
            <person name="Segurens B."/>
            <person name="Dasilva C."/>
            <person name="Salanoubat M."/>
            <person name="Levy M."/>
            <person name="Boudet N."/>
            <person name="Castellano S."/>
            <person name="Anthouard V."/>
            <person name="Jubin C."/>
            <person name="Castelli V."/>
            <person name="Katinka M."/>
            <person name="Vacherie B."/>
            <person name="Biemont C."/>
            <person name="Skalli Z."/>
            <person name="Cattolico L."/>
            <person name="Poulain J."/>
            <person name="De Berardinis V."/>
            <person name="Cruaud C."/>
            <person name="Duprat S."/>
            <person name="Brottier P."/>
            <person name="Coutanceau J.-P."/>
            <person name="Gouzy J."/>
            <person name="Parra G."/>
            <person name="Lardier G."/>
            <person name="Chapple C."/>
            <person name="McKernan K.J."/>
            <person name="McEwan P."/>
            <person name="Bosak S."/>
            <person name="Kellis M."/>
            <person name="Volff J.-N."/>
            <person name="Guigo R."/>
            <person name="Zody M.C."/>
            <person name="Mesirov J."/>
            <person name="Lindblad-Toh K."/>
            <person name="Birren B."/>
            <person name="Nusbaum C."/>
            <person name="Kahn D."/>
            <person name="Robinson-Rechavi M."/>
            <person name="Laudet V."/>
            <person name="Schachter V."/>
            <person name="Quetier F."/>
            <person name="Saurin W."/>
            <person name="Scarpelli C."/>
            <person name="Wincker P."/>
            <person name="Lander E.S."/>
            <person name="Weissenbach J."/>
            <person name="Roest Crollius H."/>
        </authorList>
    </citation>
    <scope>NUCLEOTIDE SEQUENCE [LARGE SCALE GENOMIC DNA]</scope>
</reference>
<dbReference type="OMA" id="FYGSCCT"/>
<evidence type="ECO:0000313" key="8">
    <source>
        <dbReference type="Proteomes" id="UP000007303"/>
    </source>
</evidence>
<feature type="region of interest" description="Disordered" evidence="5">
    <location>
        <begin position="495"/>
        <end position="550"/>
    </location>
</feature>
<dbReference type="SMART" id="SM00454">
    <property type="entry name" value="SAM"/>
    <property type="match status" value="1"/>
</dbReference>
<feature type="compositionally biased region" description="Polar residues" evidence="5">
    <location>
        <begin position="529"/>
        <end position="538"/>
    </location>
</feature>
<dbReference type="PANTHER" id="PTHR10627">
    <property type="entry name" value="SCP160"/>
    <property type="match status" value="1"/>
</dbReference>
<sequence>DPEWVEERFRIDRKKLENMLYAPNIGNSETGEEFFERVMRETDTQVKWPSKLKIGAKSKKDPHVKVEGRRDNVVEAKKKILEVLETKVNKVTLKMDVAYTEHSHVIGKGGVNIKKVMEVTSCHIHFPDSNRHNAAGEKSNQVSIAGPIEGVEDARRRIRDLQPLSLTFDLPVSMVPQTLPDAGSPLIQQVVQTLGVNVSFRAVPPHPQAQPSLYESCCTVWGLQGNAPAVKKATCILMDLLLGSEVTVNSQLDVTSQQHLFLMGQNGAHFLSVMHQTQTQIILPDLSAPQSPPSLLIQGSPDGVCLARQQLMDCLPVCLMFDLREDGDADPCKLAQMMQNLGVFISVKPKAKQTSKSVVVKGLERNISCLFEARRQLLGLGACDSAKVTQMTPDPALASTGPSNYWFNMLLQQLRLSEQGESAHLSFLIWLQVLVIEGSALAAEVQNSAKPRPTPPPGLTAPPDEGKTGLKGTDSRLLVLKTPIIDPIKVKALRRAKKPSSFSDTRRHPHLRQKHRQDGDNGSAREPSGSRNAQTVPPGQTALDRASTHTQVSHRLSKSLVLLETCLDPGCNHTVPAAVIILNLTDDDCSSSCSHHLQSDRLMSTEMEDKRSERRSSLRRDAVLGPDLLSSEDYDYEKKKLLAARAMQRKPVFTEVRTPTDTWSGLGFSKSMPAEAAKELRNISRRCYKPYLSTIGSQQNQSWAAQLTKVSNGSDSENWRDRRGSASSSVPVNRSRDDRPCEGSLSNSGYFEGFCSSRRASTCSQHSLSSQITDGLPELLSQLGLMKYIDIFEQQEIDYQTFLTLSDEDLKEVGVFTFGARRKMLLAIAELNKSKRRLSDTPAVKPGYLEGGASGRLPRIMDVDAAQSNQW</sequence>
<reference evidence="7" key="3">
    <citation type="submission" date="2025-09" db="UniProtKB">
        <authorList>
            <consortium name="Ensembl"/>
        </authorList>
    </citation>
    <scope>IDENTIFICATION</scope>
</reference>
<dbReference type="Pfam" id="PF22985">
    <property type="entry name" value="KH_BICC1"/>
    <property type="match status" value="2"/>
</dbReference>
<comment type="similarity">
    <text evidence="1">Belongs to the BicC family.</text>
</comment>
<dbReference type="PROSITE" id="PS50084">
    <property type="entry name" value="KH_TYPE_1"/>
    <property type="match status" value="2"/>
</dbReference>
<dbReference type="InterPro" id="IPR001660">
    <property type="entry name" value="SAM"/>
</dbReference>
<dbReference type="STRING" id="99883.ENSTNIP00000017218"/>
<evidence type="ECO:0000256" key="3">
    <source>
        <dbReference type="ARBA" id="ARBA00022737"/>
    </source>
</evidence>
<feature type="region of interest" description="Disordered" evidence="5">
    <location>
        <begin position="595"/>
        <end position="618"/>
    </location>
</feature>
<dbReference type="Pfam" id="PF00013">
    <property type="entry name" value="KH_1"/>
    <property type="match status" value="1"/>
</dbReference>
<dbReference type="InterPro" id="IPR013761">
    <property type="entry name" value="SAM/pointed_sf"/>
</dbReference>
<evidence type="ECO:0000256" key="2">
    <source>
        <dbReference type="ARBA" id="ARBA00022473"/>
    </source>
</evidence>
<dbReference type="Pfam" id="PF00536">
    <property type="entry name" value="SAM_1"/>
    <property type="match status" value="1"/>
</dbReference>
<evidence type="ECO:0000259" key="6">
    <source>
        <dbReference type="PROSITE" id="PS50105"/>
    </source>
</evidence>
<dbReference type="InterPro" id="IPR047554">
    <property type="entry name" value="BICC1_KH-I_rpt2"/>
</dbReference>
<accession>H3D9M7</accession>
<feature type="region of interest" description="Disordered" evidence="5">
    <location>
        <begin position="712"/>
        <end position="741"/>
    </location>
</feature>
<dbReference type="CDD" id="cd22420">
    <property type="entry name" value="KH-I_BICC1_rpt1"/>
    <property type="match status" value="1"/>
</dbReference>
<evidence type="ECO:0000256" key="1">
    <source>
        <dbReference type="ARBA" id="ARBA00007662"/>
    </source>
</evidence>
<organism evidence="7 8">
    <name type="scientific">Tetraodon nigroviridis</name>
    <name type="common">Spotted green pufferfish</name>
    <name type="synonym">Chelonodon nigroviridis</name>
    <dbReference type="NCBI Taxonomy" id="99883"/>
    <lineage>
        <taxon>Eukaryota</taxon>
        <taxon>Metazoa</taxon>
        <taxon>Chordata</taxon>
        <taxon>Craniata</taxon>
        <taxon>Vertebrata</taxon>
        <taxon>Euteleostomi</taxon>
        <taxon>Actinopterygii</taxon>
        <taxon>Neopterygii</taxon>
        <taxon>Teleostei</taxon>
        <taxon>Neoteleostei</taxon>
        <taxon>Acanthomorphata</taxon>
        <taxon>Eupercaria</taxon>
        <taxon>Tetraodontiformes</taxon>
        <taxon>Tetradontoidea</taxon>
        <taxon>Tetraodontidae</taxon>
        <taxon>Tetraodon</taxon>
    </lineage>
</organism>
<dbReference type="Ensembl" id="ENSTNIT00000017434.1">
    <property type="protein sequence ID" value="ENSTNIP00000017218.1"/>
    <property type="gene ID" value="ENSTNIG00000014205.1"/>
</dbReference>
<dbReference type="InterPro" id="IPR037974">
    <property type="entry name" value="BICC1_SAM_dom"/>
</dbReference>
<reference evidence="7" key="2">
    <citation type="submission" date="2025-08" db="UniProtKB">
        <authorList>
            <consortium name="Ensembl"/>
        </authorList>
    </citation>
    <scope>IDENTIFICATION</scope>
</reference>
<name>H3D9M7_TETNG</name>
<proteinExistence type="inferred from homology"/>
<dbReference type="InterPro" id="IPR004088">
    <property type="entry name" value="KH_dom_type_1"/>
</dbReference>
<dbReference type="InterPro" id="IPR047549">
    <property type="entry name" value="BICC1_KH-I_rpt1"/>
</dbReference>
<keyword evidence="4" id="KW-0694">RNA-binding</keyword>
<dbReference type="CDD" id="cd22421">
    <property type="entry name" value="KH-I_BICC1_rpt2"/>
    <property type="match status" value="1"/>
</dbReference>
<dbReference type="Gene3D" id="1.10.150.50">
    <property type="entry name" value="Transcription Factor, Ets-1"/>
    <property type="match status" value="1"/>
</dbReference>
<protein>
    <submittedName>
        <fullName evidence="7">Bicaudal C homolog 2</fullName>
    </submittedName>
</protein>
<evidence type="ECO:0000256" key="5">
    <source>
        <dbReference type="SAM" id="MobiDB-lite"/>
    </source>
</evidence>
<dbReference type="PANTHER" id="PTHR10627:SF59">
    <property type="entry name" value="BICAUDAL C HOMOLOG 2"/>
    <property type="match status" value="1"/>
</dbReference>
<feature type="compositionally biased region" description="Basic and acidic residues" evidence="5">
    <location>
        <begin position="607"/>
        <end position="618"/>
    </location>
</feature>
<dbReference type="SUPFAM" id="SSF54791">
    <property type="entry name" value="Eukaryotic type KH-domain (KH-domain type I)"/>
    <property type="match status" value="2"/>
</dbReference>
<dbReference type="InParanoid" id="H3D9M7"/>
<evidence type="ECO:0000256" key="4">
    <source>
        <dbReference type="PROSITE-ProRule" id="PRU00117"/>
    </source>
</evidence>
<dbReference type="GO" id="GO:0005737">
    <property type="term" value="C:cytoplasm"/>
    <property type="evidence" value="ECO:0007669"/>
    <property type="project" value="TreeGrafter"/>
</dbReference>
<keyword evidence="2" id="KW-0217">Developmental protein</keyword>
<dbReference type="AlphaFoldDB" id="H3D9M7"/>
<dbReference type="GO" id="GO:0003723">
    <property type="term" value="F:RNA binding"/>
    <property type="evidence" value="ECO:0007669"/>
    <property type="project" value="UniProtKB-UniRule"/>
</dbReference>
<dbReference type="SMART" id="SM00322">
    <property type="entry name" value="KH"/>
    <property type="match status" value="2"/>
</dbReference>
<keyword evidence="3" id="KW-0677">Repeat</keyword>
<dbReference type="InterPro" id="IPR036612">
    <property type="entry name" value="KH_dom_type_1_sf"/>
</dbReference>
<dbReference type="Proteomes" id="UP000007303">
    <property type="component" value="Unassembled WGS sequence"/>
</dbReference>
<dbReference type="Gene3D" id="3.30.310.270">
    <property type="match status" value="2"/>
</dbReference>
<dbReference type="PROSITE" id="PS50105">
    <property type="entry name" value="SAM_DOMAIN"/>
    <property type="match status" value="1"/>
</dbReference>
<keyword evidence="8" id="KW-1185">Reference proteome</keyword>
<evidence type="ECO:0000313" key="7">
    <source>
        <dbReference type="Ensembl" id="ENSTNIP00000017218.1"/>
    </source>
</evidence>
<dbReference type="InterPro" id="IPR004087">
    <property type="entry name" value="KH_dom"/>
</dbReference>
<feature type="region of interest" description="Disordered" evidence="5">
    <location>
        <begin position="446"/>
        <end position="473"/>
    </location>
</feature>
<feature type="domain" description="SAM" evidence="6">
    <location>
        <begin position="771"/>
        <end position="834"/>
    </location>
</feature>
<dbReference type="SUPFAM" id="SSF47769">
    <property type="entry name" value="SAM/Pointed domain"/>
    <property type="match status" value="1"/>
</dbReference>